<evidence type="ECO:0000256" key="1">
    <source>
        <dbReference type="ARBA" id="ARBA00022723"/>
    </source>
</evidence>
<dbReference type="SUPFAM" id="SSF57716">
    <property type="entry name" value="Glucocorticoid receptor-like (DNA-binding domain)"/>
    <property type="match status" value="1"/>
</dbReference>
<feature type="domain" description="THAP-type" evidence="6">
    <location>
        <begin position="46"/>
        <end position="138"/>
    </location>
</feature>
<sequence>MIGKKFLFVNRVLSALKGETTSGTVHNEYGLFESDKSGIEFLNIKMVKKCVPCCRSNYDPTVYISCFQFPKEEGRRNLWIKKINRKDYSPSSKNAVCIKHFNEKFVITEDRAVRDDGSVLTVKRIYPKLTLDAYPSIFPNQPAYLSSDPVSKRKTPSQRRNEMLKRDGKNLLTGV</sequence>
<keyword evidence="3" id="KW-0862">Zinc</keyword>
<evidence type="ECO:0000256" key="2">
    <source>
        <dbReference type="ARBA" id="ARBA00022771"/>
    </source>
</evidence>
<dbReference type="GO" id="GO:0008270">
    <property type="term" value="F:zinc ion binding"/>
    <property type="evidence" value="ECO:0007669"/>
    <property type="project" value="UniProtKB-KW"/>
</dbReference>
<dbReference type="GO" id="GO:0003677">
    <property type="term" value="F:DNA binding"/>
    <property type="evidence" value="ECO:0007669"/>
    <property type="project" value="UniProtKB-UniRule"/>
</dbReference>
<reference evidence="7 8" key="1">
    <citation type="submission" date="2021-06" db="EMBL/GenBank/DDBJ databases">
        <title>Caerostris extrusa draft genome.</title>
        <authorList>
            <person name="Kono N."/>
            <person name="Arakawa K."/>
        </authorList>
    </citation>
    <scope>NUCLEOTIDE SEQUENCE [LARGE SCALE GENOMIC DNA]</scope>
</reference>
<dbReference type="PROSITE" id="PS50950">
    <property type="entry name" value="ZF_THAP"/>
    <property type="match status" value="1"/>
</dbReference>
<evidence type="ECO:0000313" key="8">
    <source>
        <dbReference type="Proteomes" id="UP001054945"/>
    </source>
</evidence>
<dbReference type="PANTHER" id="PTHR46927:SF3">
    <property type="entry name" value="THAP-TYPE DOMAIN-CONTAINING PROTEIN"/>
    <property type="match status" value="1"/>
</dbReference>
<keyword evidence="2 5" id="KW-0863">Zinc-finger</keyword>
<evidence type="ECO:0000259" key="6">
    <source>
        <dbReference type="PROSITE" id="PS50950"/>
    </source>
</evidence>
<dbReference type="InterPro" id="IPR052224">
    <property type="entry name" value="THAP_domain_protein"/>
</dbReference>
<dbReference type="AlphaFoldDB" id="A0AAV4MMK6"/>
<dbReference type="InterPro" id="IPR006612">
    <property type="entry name" value="THAP_Znf"/>
</dbReference>
<dbReference type="Proteomes" id="UP001054945">
    <property type="component" value="Unassembled WGS sequence"/>
</dbReference>
<keyword evidence="1" id="KW-0479">Metal-binding</keyword>
<dbReference type="EMBL" id="BPLR01002394">
    <property type="protein sequence ID" value="GIX73266.1"/>
    <property type="molecule type" value="Genomic_DNA"/>
</dbReference>
<evidence type="ECO:0000256" key="5">
    <source>
        <dbReference type="PROSITE-ProRule" id="PRU00309"/>
    </source>
</evidence>
<proteinExistence type="predicted"/>
<gene>
    <name evidence="7" type="primary">AVEN_31580_1</name>
    <name evidence="7" type="ORF">CEXT_349361</name>
</gene>
<dbReference type="Gene3D" id="6.20.210.20">
    <property type="entry name" value="THAP domain"/>
    <property type="match status" value="1"/>
</dbReference>
<dbReference type="PANTHER" id="PTHR46927">
    <property type="entry name" value="AGAP005574-PA"/>
    <property type="match status" value="1"/>
</dbReference>
<dbReference type="InterPro" id="IPR038441">
    <property type="entry name" value="THAP_Znf_sf"/>
</dbReference>
<protein>
    <submittedName>
        <fullName evidence="7">THAP-type domain-containing protein</fullName>
    </submittedName>
</protein>
<dbReference type="Pfam" id="PF05485">
    <property type="entry name" value="THAP"/>
    <property type="match status" value="1"/>
</dbReference>
<evidence type="ECO:0000313" key="7">
    <source>
        <dbReference type="EMBL" id="GIX73266.1"/>
    </source>
</evidence>
<accession>A0AAV4MMK6</accession>
<keyword evidence="4 5" id="KW-0238">DNA-binding</keyword>
<keyword evidence="8" id="KW-1185">Reference proteome</keyword>
<evidence type="ECO:0000256" key="4">
    <source>
        <dbReference type="ARBA" id="ARBA00023125"/>
    </source>
</evidence>
<evidence type="ECO:0000256" key="3">
    <source>
        <dbReference type="ARBA" id="ARBA00022833"/>
    </source>
</evidence>
<organism evidence="7 8">
    <name type="scientific">Caerostris extrusa</name>
    <name type="common">Bark spider</name>
    <name type="synonym">Caerostris bankana</name>
    <dbReference type="NCBI Taxonomy" id="172846"/>
    <lineage>
        <taxon>Eukaryota</taxon>
        <taxon>Metazoa</taxon>
        <taxon>Ecdysozoa</taxon>
        <taxon>Arthropoda</taxon>
        <taxon>Chelicerata</taxon>
        <taxon>Arachnida</taxon>
        <taxon>Araneae</taxon>
        <taxon>Araneomorphae</taxon>
        <taxon>Entelegynae</taxon>
        <taxon>Araneoidea</taxon>
        <taxon>Araneidae</taxon>
        <taxon>Caerostris</taxon>
    </lineage>
</organism>
<name>A0AAV4MMK6_CAEEX</name>
<comment type="caution">
    <text evidence="7">The sequence shown here is derived from an EMBL/GenBank/DDBJ whole genome shotgun (WGS) entry which is preliminary data.</text>
</comment>